<keyword evidence="1 4" id="KW-0012">Acyltransferase</keyword>
<dbReference type="Proteomes" id="UP001567538">
    <property type="component" value="Unassembled WGS sequence"/>
</dbReference>
<name>A0ABD1H183_SALDI</name>
<feature type="domain" description="FAE" evidence="3">
    <location>
        <begin position="2"/>
        <end position="76"/>
    </location>
</feature>
<evidence type="ECO:0000259" key="3">
    <source>
        <dbReference type="Pfam" id="PF08392"/>
    </source>
</evidence>
<dbReference type="InterPro" id="IPR013601">
    <property type="entry name" value="FAE1_typ3_polyketide_synth"/>
</dbReference>
<dbReference type="EC" id="2.3.1.199" evidence="4"/>
<evidence type="ECO:0000313" key="5">
    <source>
        <dbReference type="Proteomes" id="UP001567538"/>
    </source>
</evidence>
<dbReference type="GO" id="GO:0009922">
    <property type="term" value="F:fatty acid elongase activity"/>
    <property type="evidence" value="ECO:0007669"/>
    <property type="project" value="UniProtKB-EC"/>
</dbReference>
<comment type="caution">
    <text evidence="4">The sequence shown here is derived from an EMBL/GenBank/DDBJ whole genome shotgun (WGS) entry which is preliminary data.</text>
</comment>
<keyword evidence="5" id="KW-1185">Reference proteome</keyword>
<sequence length="81" mass="8681">MNKALPMSGVRDSTYIPENILSVPPNLSMEAAMKETEEVIFGAIVSVLAKTKVECSEIGILIVNCTLFDPIPSLTSNEGIV</sequence>
<organism evidence="4 5">
    <name type="scientific">Salvia divinorum</name>
    <name type="common">Maria pastora</name>
    <name type="synonym">Diviner's sage</name>
    <dbReference type="NCBI Taxonomy" id="28513"/>
    <lineage>
        <taxon>Eukaryota</taxon>
        <taxon>Viridiplantae</taxon>
        <taxon>Streptophyta</taxon>
        <taxon>Embryophyta</taxon>
        <taxon>Tracheophyta</taxon>
        <taxon>Spermatophyta</taxon>
        <taxon>Magnoliopsida</taxon>
        <taxon>eudicotyledons</taxon>
        <taxon>Gunneridae</taxon>
        <taxon>Pentapetalae</taxon>
        <taxon>asterids</taxon>
        <taxon>lamiids</taxon>
        <taxon>Lamiales</taxon>
        <taxon>Lamiaceae</taxon>
        <taxon>Nepetoideae</taxon>
        <taxon>Mentheae</taxon>
        <taxon>Salviinae</taxon>
        <taxon>Salvia</taxon>
        <taxon>Salvia subgen. Calosphace</taxon>
    </lineage>
</organism>
<reference evidence="4 5" key="1">
    <citation type="submission" date="2024-06" db="EMBL/GenBank/DDBJ databases">
        <title>A chromosome level genome sequence of Diviner's sage (Salvia divinorum).</title>
        <authorList>
            <person name="Ford S.A."/>
            <person name="Ro D.-K."/>
            <person name="Ness R.W."/>
            <person name="Phillips M.A."/>
        </authorList>
    </citation>
    <scope>NUCLEOTIDE SEQUENCE [LARGE SCALE GENOMIC DNA]</scope>
    <source>
        <strain evidence="4">SAF-2024a</strain>
        <tissue evidence="4">Leaf</tissue>
    </source>
</reference>
<dbReference type="Pfam" id="PF08392">
    <property type="entry name" value="FAE1_CUT1_RppA"/>
    <property type="match status" value="1"/>
</dbReference>
<dbReference type="InterPro" id="IPR012392">
    <property type="entry name" value="3-ktacl-CoA_syn"/>
</dbReference>
<evidence type="ECO:0000313" key="4">
    <source>
        <dbReference type="EMBL" id="KAL1550168.1"/>
    </source>
</evidence>
<evidence type="ECO:0000256" key="1">
    <source>
        <dbReference type="ARBA" id="ARBA00023315"/>
    </source>
</evidence>
<dbReference type="AlphaFoldDB" id="A0ABD1H183"/>
<dbReference type="PANTHER" id="PTHR31561">
    <property type="entry name" value="3-KETOACYL-COA SYNTHASE"/>
    <property type="match status" value="1"/>
</dbReference>
<accession>A0ABD1H183</accession>
<dbReference type="EMBL" id="JBEAFC010000007">
    <property type="protein sequence ID" value="KAL1550168.1"/>
    <property type="molecule type" value="Genomic_DNA"/>
</dbReference>
<dbReference type="SUPFAM" id="SSF53901">
    <property type="entry name" value="Thiolase-like"/>
    <property type="match status" value="1"/>
</dbReference>
<protein>
    <submittedName>
        <fullName evidence="4">3-ketoacyl-CoA synthase 11</fullName>
        <ecNumber evidence="4">2.3.1.199</ecNumber>
    </submittedName>
</protein>
<dbReference type="InterPro" id="IPR016039">
    <property type="entry name" value="Thiolase-like"/>
</dbReference>
<gene>
    <name evidence="4" type="primary">KCS11</name>
    <name evidence="4" type="ORF">AAHA92_18168</name>
</gene>
<proteinExistence type="predicted"/>
<evidence type="ECO:0000256" key="2">
    <source>
        <dbReference type="ARBA" id="ARBA00047375"/>
    </source>
</evidence>
<keyword evidence="4" id="KW-0808">Transferase</keyword>
<comment type="catalytic activity">
    <reaction evidence="2">
        <text>a very-long-chain acyl-CoA + malonyl-CoA + H(+) = a very-long-chain 3-oxoacyl-CoA + CO2 + CoA</text>
        <dbReference type="Rhea" id="RHEA:32727"/>
        <dbReference type="ChEBI" id="CHEBI:15378"/>
        <dbReference type="ChEBI" id="CHEBI:16526"/>
        <dbReference type="ChEBI" id="CHEBI:57287"/>
        <dbReference type="ChEBI" id="CHEBI:57384"/>
        <dbReference type="ChEBI" id="CHEBI:90725"/>
        <dbReference type="ChEBI" id="CHEBI:90736"/>
        <dbReference type="EC" id="2.3.1.199"/>
    </reaction>
</comment>